<gene>
    <name evidence="2" type="ORF">NW762_012468</name>
</gene>
<sequence length="287" mass="30210">MHTQAIFTTLLPLATICLFSTASVLASTSASSCPPSELSVRLPPYLDPAVNASGNTTSECSAPRSSFVSPPTGFFAGTWSIRNSSGASYLTYGNLQWDLTPTMATCEQNNTADCHPGTLAGGLNEVTTWVPADNKTALNGAIGGGGREVASIRAFNTPRRLNFPALNSDWEAVFDNTILSGPGKGYKQTWSVVYWGLDEDGKPFMIVHEAPATFPNGTIGVPAVHVISINRAGPDDASLAAVLEALLNLENTELTTQINNLGTTKWDDGLEGGPAICGADCMKNEPK</sequence>
<evidence type="ECO:0000256" key="1">
    <source>
        <dbReference type="SAM" id="SignalP"/>
    </source>
</evidence>
<dbReference type="AlphaFoldDB" id="A0A9W8VBG2"/>
<name>A0A9W8VBG2_9HYPO</name>
<feature type="chain" id="PRO_5040776807" description="Endoglucanase" evidence="1">
    <location>
        <begin position="27"/>
        <end position="287"/>
    </location>
</feature>
<evidence type="ECO:0000313" key="3">
    <source>
        <dbReference type="Proteomes" id="UP001152049"/>
    </source>
</evidence>
<protein>
    <recommendedName>
        <fullName evidence="4">Endoglucanase</fullName>
    </recommendedName>
</protein>
<proteinExistence type="predicted"/>
<keyword evidence="1" id="KW-0732">Signal</keyword>
<keyword evidence="3" id="KW-1185">Reference proteome</keyword>
<evidence type="ECO:0008006" key="4">
    <source>
        <dbReference type="Google" id="ProtNLM"/>
    </source>
</evidence>
<dbReference type="EMBL" id="JAOQAZ010000034">
    <property type="protein sequence ID" value="KAJ4249134.1"/>
    <property type="molecule type" value="Genomic_DNA"/>
</dbReference>
<dbReference type="Proteomes" id="UP001152049">
    <property type="component" value="Unassembled WGS sequence"/>
</dbReference>
<comment type="caution">
    <text evidence="2">The sequence shown here is derived from an EMBL/GenBank/DDBJ whole genome shotgun (WGS) entry which is preliminary data.</text>
</comment>
<feature type="signal peptide" evidence="1">
    <location>
        <begin position="1"/>
        <end position="26"/>
    </location>
</feature>
<evidence type="ECO:0000313" key="2">
    <source>
        <dbReference type="EMBL" id="KAJ4249134.1"/>
    </source>
</evidence>
<reference evidence="2" key="1">
    <citation type="submission" date="2022-09" db="EMBL/GenBank/DDBJ databases">
        <title>Fusarium specimens isolated from Avocado Roots.</title>
        <authorList>
            <person name="Stajich J."/>
            <person name="Roper C."/>
            <person name="Heimlech-Rivalta G."/>
        </authorList>
    </citation>
    <scope>NUCLEOTIDE SEQUENCE</scope>
    <source>
        <strain evidence="2">CF00136</strain>
    </source>
</reference>
<organism evidence="2 3">
    <name type="scientific">Fusarium torreyae</name>
    <dbReference type="NCBI Taxonomy" id="1237075"/>
    <lineage>
        <taxon>Eukaryota</taxon>
        <taxon>Fungi</taxon>
        <taxon>Dikarya</taxon>
        <taxon>Ascomycota</taxon>
        <taxon>Pezizomycotina</taxon>
        <taxon>Sordariomycetes</taxon>
        <taxon>Hypocreomycetidae</taxon>
        <taxon>Hypocreales</taxon>
        <taxon>Nectriaceae</taxon>
        <taxon>Fusarium</taxon>
    </lineage>
</organism>
<accession>A0A9W8VBG2</accession>
<dbReference type="OrthoDB" id="4821403at2759"/>